<dbReference type="Proteomes" id="UP000054721">
    <property type="component" value="Unassembled WGS sequence"/>
</dbReference>
<gene>
    <name evidence="1" type="ORF">T02_3961</name>
</gene>
<dbReference type="EMBL" id="JYDW01000194">
    <property type="protein sequence ID" value="KRZ52401.1"/>
    <property type="molecule type" value="Genomic_DNA"/>
</dbReference>
<proteinExistence type="predicted"/>
<evidence type="ECO:0000313" key="1">
    <source>
        <dbReference type="EMBL" id="KRZ52401.1"/>
    </source>
</evidence>
<organism evidence="1 2">
    <name type="scientific">Trichinella nativa</name>
    <dbReference type="NCBI Taxonomy" id="6335"/>
    <lineage>
        <taxon>Eukaryota</taxon>
        <taxon>Metazoa</taxon>
        <taxon>Ecdysozoa</taxon>
        <taxon>Nematoda</taxon>
        <taxon>Enoplea</taxon>
        <taxon>Dorylaimia</taxon>
        <taxon>Trichinellida</taxon>
        <taxon>Trichinellidae</taxon>
        <taxon>Trichinella</taxon>
    </lineage>
</organism>
<keyword evidence="2" id="KW-1185">Reference proteome</keyword>
<protein>
    <submittedName>
        <fullName evidence="1">Uncharacterized protein</fullName>
    </submittedName>
</protein>
<evidence type="ECO:0000313" key="2">
    <source>
        <dbReference type="Proteomes" id="UP000054721"/>
    </source>
</evidence>
<sequence length="65" mass="7189">MDNKKDKDTFDSRRNNDKMVRGGVLFFADKGFDKNAFCNICTAIKASKLNGGTFRLGPALSNGDR</sequence>
<dbReference type="AlphaFoldDB" id="A0A0V1KZ01"/>
<accession>A0A0V1KZ01</accession>
<reference evidence="1 2" key="1">
    <citation type="submission" date="2015-05" db="EMBL/GenBank/DDBJ databases">
        <title>Evolution of Trichinella species and genotypes.</title>
        <authorList>
            <person name="Korhonen P.K."/>
            <person name="Edoardo P."/>
            <person name="Giuseppe L.R."/>
            <person name="Gasser R.B."/>
        </authorList>
    </citation>
    <scope>NUCLEOTIDE SEQUENCE [LARGE SCALE GENOMIC DNA]</scope>
    <source>
        <strain evidence="1">ISS10</strain>
    </source>
</reference>
<comment type="caution">
    <text evidence="1">The sequence shown here is derived from an EMBL/GenBank/DDBJ whole genome shotgun (WGS) entry which is preliminary data.</text>
</comment>
<name>A0A0V1KZ01_9BILA</name>
<dbReference type="OrthoDB" id="10578391at2759"/>